<organism evidence="4 5">
    <name type="scientific">Cypionkella sinensis</name>
    <dbReference type="NCBI Taxonomy" id="1756043"/>
    <lineage>
        <taxon>Bacteria</taxon>
        <taxon>Pseudomonadati</taxon>
        <taxon>Pseudomonadota</taxon>
        <taxon>Alphaproteobacteria</taxon>
        <taxon>Rhodobacterales</taxon>
        <taxon>Paracoccaceae</taxon>
        <taxon>Cypionkella</taxon>
    </lineage>
</organism>
<dbReference type="SUPFAM" id="SSF48179">
    <property type="entry name" value="6-phosphogluconate dehydrogenase C-terminal domain-like"/>
    <property type="match status" value="1"/>
</dbReference>
<dbReference type="Gene3D" id="1.10.1040.10">
    <property type="entry name" value="N-(1-d-carboxylethyl)-l-norvaline Dehydrogenase, domain 2"/>
    <property type="match status" value="1"/>
</dbReference>
<evidence type="ECO:0000256" key="2">
    <source>
        <dbReference type="ARBA" id="ARBA00023239"/>
    </source>
</evidence>
<keyword evidence="5" id="KW-1185">Reference proteome</keyword>
<accession>A0ABV7IXP4</accession>
<gene>
    <name evidence="4" type="ORF">ACFOGH_02575</name>
</gene>
<name>A0ABV7IXP4_9RHOB</name>
<keyword evidence="3" id="KW-0511">Multifunctional enzyme</keyword>
<protein>
    <submittedName>
        <fullName evidence="4">Enoyl-CoA hydratase-related protein</fullName>
    </submittedName>
</protein>
<dbReference type="InterPro" id="IPR013328">
    <property type="entry name" value="6PGD_dom2"/>
</dbReference>
<dbReference type="Gene3D" id="3.90.226.10">
    <property type="entry name" value="2-enoyl-CoA Hydratase, Chain A, domain 1"/>
    <property type="match status" value="1"/>
</dbReference>
<evidence type="ECO:0000313" key="4">
    <source>
        <dbReference type="EMBL" id="MFC3179862.1"/>
    </source>
</evidence>
<dbReference type="InterPro" id="IPR029045">
    <property type="entry name" value="ClpP/crotonase-like_dom_sf"/>
</dbReference>
<dbReference type="InterPro" id="IPR008927">
    <property type="entry name" value="6-PGluconate_DH-like_C_sf"/>
</dbReference>
<keyword evidence="1" id="KW-0413">Isomerase</keyword>
<sequence length="620" mass="63292">MQQWFGGAVDMDGKALTDAVRVERRGAVLVLILAHRPVNVLSQQLRAMLSAALTELAATDLAAVVIASDLAAFSAGADLSELGKGATSPRMSDLCLQIENFPKPVIVALNGSTLGPGLELALAAHGRIAAPTAQLGLPEIGLGLVPEAGATQRLPRLVGAAAALKLMLEPAPISAAQALTIGLVDEVVEGDLRAAACAMAERMAAALKGAAPLKTADRRDGLRDGKGYQAAVAAARALYAVSPLPAPLHVVACVEAAQLLPLEQGLAFEAAAYETLSATPQAQGLRHAFQAERRAILPPVALARSAAGKLDSLAVLGAADPAAAVVLQALAAGLRVSLVEPARDMLVTALQKIAAQQEAAVAEGRLTPEARDADWARLSTGSTLGGAVDLVLNNADAPPALEDASIPVIALGALPARGAGTRVGISAALATGLVAELAAGVDAPVATQAMGLALARRLGWKLVFTGPGGPIDRRLRASLSAAIAQLEAEGLSRPVIGGALASFGMGVSPRGPLPAPPPEAKRVLDACLAAMANQGARMISEGLARRPLDVDAAAVLHGIFPRWQGGPMFQADKRGLLVLRADLRKRAEAAPQIYAPDPLFDRLIADGRDLAALNRSDLTA</sequence>
<reference evidence="5" key="1">
    <citation type="journal article" date="2019" name="Int. J. Syst. Evol. Microbiol.">
        <title>The Global Catalogue of Microorganisms (GCM) 10K type strain sequencing project: providing services to taxonomists for standard genome sequencing and annotation.</title>
        <authorList>
            <consortium name="The Broad Institute Genomics Platform"/>
            <consortium name="The Broad Institute Genome Sequencing Center for Infectious Disease"/>
            <person name="Wu L."/>
            <person name="Ma J."/>
        </authorList>
    </citation>
    <scope>NUCLEOTIDE SEQUENCE [LARGE SCALE GENOMIC DNA]</scope>
    <source>
        <strain evidence="5">KCTC 52039</strain>
    </source>
</reference>
<dbReference type="PANTHER" id="PTHR23309:SF49">
    <property type="entry name" value="PEROXISOMAL BIFUNCTIONAL ENZYME"/>
    <property type="match status" value="1"/>
</dbReference>
<keyword evidence="2" id="KW-0456">Lyase</keyword>
<dbReference type="InterPro" id="IPR001753">
    <property type="entry name" value="Enoyl-CoA_hydra/iso"/>
</dbReference>
<dbReference type="Proteomes" id="UP001595547">
    <property type="component" value="Unassembled WGS sequence"/>
</dbReference>
<evidence type="ECO:0000256" key="1">
    <source>
        <dbReference type="ARBA" id="ARBA00023235"/>
    </source>
</evidence>
<dbReference type="EMBL" id="JBHRTO010000001">
    <property type="protein sequence ID" value="MFC3179862.1"/>
    <property type="molecule type" value="Genomic_DNA"/>
</dbReference>
<dbReference type="Gene3D" id="3.40.50.720">
    <property type="entry name" value="NAD(P)-binding Rossmann-like Domain"/>
    <property type="match status" value="1"/>
</dbReference>
<dbReference type="Pfam" id="PF00378">
    <property type="entry name" value="ECH_1"/>
    <property type="match status" value="1"/>
</dbReference>
<dbReference type="PANTHER" id="PTHR23309">
    <property type="entry name" value="3-HYDROXYACYL-COA DEHYROGENASE"/>
    <property type="match status" value="1"/>
</dbReference>
<dbReference type="CDD" id="cd06558">
    <property type="entry name" value="crotonase-like"/>
    <property type="match status" value="1"/>
</dbReference>
<dbReference type="SUPFAM" id="SSF52096">
    <property type="entry name" value="ClpP/crotonase"/>
    <property type="match status" value="1"/>
</dbReference>
<comment type="caution">
    <text evidence="4">The sequence shown here is derived from an EMBL/GenBank/DDBJ whole genome shotgun (WGS) entry which is preliminary data.</text>
</comment>
<proteinExistence type="predicted"/>
<evidence type="ECO:0000313" key="5">
    <source>
        <dbReference type="Proteomes" id="UP001595547"/>
    </source>
</evidence>
<dbReference type="RefSeq" id="WP_380071485.1">
    <property type="nucleotide sequence ID" value="NZ_JBHRTO010000001.1"/>
</dbReference>
<evidence type="ECO:0000256" key="3">
    <source>
        <dbReference type="ARBA" id="ARBA00023268"/>
    </source>
</evidence>